<evidence type="ECO:0000256" key="1">
    <source>
        <dbReference type="SAM" id="MobiDB-lite"/>
    </source>
</evidence>
<keyword evidence="4" id="KW-1185">Reference proteome</keyword>
<comment type="caution">
    <text evidence="3">The sequence shown here is derived from an EMBL/GenBank/DDBJ whole genome shotgun (WGS) entry which is preliminary data.</text>
</comment>
<evidence type="ECO:0000259" key="2">
    <source>
        <dbReference type="Pfam" id="PF13569"/>
    </source>
</evidence>
<accession>A0A1Q5PSY0</accession>
<name>A0A1Q5PSY0_9ACTO</name>
<dbReference type="Proteomes" id="UP000185612">
    <property type="component" value="Unassembled WGS sequence"/>
</dbReference>
<feature type="non-terminal residue" evidence="3">
    <location>
        <position position="1"/>
    </location>
</feature>
<dbReference type="STRING" id="52770.BSZ40_11125"/>
<organism evidence="3 4">
    <name type="scientific">Buchananella hordeovulneris</name>
    <dbReference type="NCBI Taxonomy" id="52770"/>
    <lineage>
        <taxon>Bacteria</taxon>
        <taxon>Bacillati</taxon>
        <taxon>Actinomycetota</taxon>
        <taxon>Actinomycetes</taxon>
        <taxon>Actinomycetales</taxon>
        <taxon>Actinomycetaceae</taxon>
        <taxon>Buchananella</taxon>
    </lineage>
</organism>
<gene>
    <name evidence="3" type="ORF">BSZ40_11125</name>
</gene>
<reference evidence="4" key="1">
    <citation type="submission" date="2016-12" db="EMBL/GenBank/DDBJ databases">
        <authorList>
            <person name="Meng X."/>
        </authorList>
    </citation>
    <scope>NUCLEOTIDE SEQUENCE [LARGE SCALE GENOMIC DNA]</scope>
    <source>
        <strain evidence="4">DSM 20732</strain>
    </source>
</reference>
<evidence type="ECO:0000313" key="3">
    <source>
        <dbReference type="EMBL" id="OKL50701.1"/>
    </source>
</evidence>
<dbReference type="InterPro" id="IPR025406">
    <property type="entry name" value="DUF4132"/>
</dbReference>
<proteinExistence type="predicted"/>
<feature type="region of interest" description="Disordered" evidence="1">
    <location>
        <begin position="58"/>
        <end position="78"/>
    </location>
</feature>
<dbReference type="Pfam" id="PF13569">
    <property type="entry name" value="DUF4132"/>
    <property type="match status" value="1"/>
</dbReference>
<protein>
    <recommendedName>
        <fullName evidence="2">DUF4132 domain-containing protein</fullName>
    </recommendedName>
</protein>
<dbReference type="EMBL" id="MQVS01000025">
    <property type="protein sequence ID" value="OKL50701.1"/>
    <property type="molecule type" value="Genomic_DNA"/>
</dbReference>
<dbReference type="OrthoDB" id="4770574at2"/>
<dbReference type="RefSeq" id="WP_158020908.1">
    <property type="nucleotide sequence ID" value="NZ_MQVS01000025.1"/>
</dbReference>
<dbReference type="InParanoid" id="A0A1Q5PSY0"/>
<sequence length="328" mass="37414">IAGLAAARGQTPTQIHDWALTTTPLTPQGHTHLTNGTHTYRATLQPDGHLTLHKLNPHHQPTGRPLTTIPPNKHNPTQTQTARTQLKNLRTQLTQHITLQNHHYHQAMLTSHRWHPHHFTQHIATHPLTRIIYPGLIWGIWQHNQLQTTAHIDPDGQLTDINDTPIHLTPTHQIDIIHPIDLTNTQTQNWLTHLTDYELTNPLNQLTQPTHHYQHPQQLTPTLPHDFALPRFGEVAEGRGWVCTEYLARAQRAASWWFESLDLSVLIELHGQRPGLLTATAVARRGRLDKATVVDDDYLVALPTVPWEEVPRRITSEVLAFLEQLQQP</sequence>
<evidence type="ECO:0000313" key="4">
    <source>
        <dbReference type="Proteomes" id="UP000185612"/>
    </source>
</evidence>
<feature type="domain" description="DUF4132" evidence="2">
    <location>
        <begin position="63"/>
        <end position="218"/>
    </location>
</feature>
<dbReference type="AlphaFoldDB" id="A0A1Q5PSY0"/>